<evidence type="ECO:0000313" key="2">
    <source>
        <dbReference type="EMBL" id="OSX78617.1"/>
    </source>
</evidence>
<organism evidence="2 3">
    <name type="scientific">Porphyra umbilicalis</name>
    <name type="common">Purple laver</name>
    <name type="synonym">Red alga</name>
    <dbReference type="NCBI Taxonomy" id="2786"/>
    <lineage>
        <taxon>Eukaryota</taxon>
        <taxon>Rhodophyta</taxon>
        <taxon>Bangiophyceae</taxon>
        <taxon>Bangiales</taxon>
        <taxon>Bangiaceae</taxon>
        <taxon>Porphyra</taxon>
    </lineage>
</organism>
<sequence>MQTRLLRRALSPEALGKADFALLLRYVGGMRGGGAQRPCGKRWRHGNGWRWQGGGGGGGGGDAGAAGAGAPDDKAAARVRKRARKLVRVLRAEPT</sequence>
<dbReference type="Proteomes" id="UP000218209">
    <property type="component" value="Unassembled WGS sequence"/>
</dbReference>
<name>A0A1X6PCM1_PORUM</name>
<protein>
    <submittedName>
        <fullName evidence="2">Uncharacterized protein</fullName>
    </submittedName>
</protein>
<reference evidence="2 3" key="1">
    <citation type="submission" date="2017-03" db="EMBL/GenBank/DDBJ databases">
        <title>WGS assembly of Porphyra umbilicalis.</title>
        <authorList>
            <person name="Brawley S.H."/>
            <person name="Blouin N.A."/>
            <person name="Ficko-Blean E."/>
            <person name="Wheeler G.L."/>
            <person name="Lohr M."/>
            <person name="Goodson H.V."/>
            <person name="Jenkins J.W."/>
            <person name="Blaby-Haas C.E."/>
            <person name="Helliwell K.E."/>
            <person name="Chan C."/>
            <person name="Marriage T."/>
            <person name="Bhattacharya D."/>
            <person name="Klein A.S."/>
            <person name="Badis Y."/>
            <person name="Brodie J."/>
            <person name="Cao Y."/>
            <person name="Collen J."/>
            <person name="Dittami S.M."/>
            <person name="Gachon C.M."/>
            <person name="Green B.R."/>
            <person name="Karpowicz S."/>
            <person name="Kim J.W."/>
            <person name="Kudahl U."/>
            <person name="Lin S."/>
            <person name="Michel G."/>
            <person name="Mittag M."/>
            <person name="Olson B.J."/>
            <person name="Pangilinan J."/>
            <person name="Peng Y."/>
            <person name="Qiu H."/>
            <person name="Shu S."/>
            <person name="Singer J.T."/>
            <person name="Smith A.G."/>
            <person name="Sprecher B.N."/>
            <person name="Wagner V."/>
            <person name="Wang W."/>
            <person name="Wang Z.-Y."/>
            <person name="Yan J."/>
            <person name="Yarish C."/>
            <person name="Zoeuner-Riek S."/>
            <person name="Zhuang Y."/>
            <person name="Zou Y."/>
            <person name="Lindquist E.A."/>
            <person name="Grimwood J."/>
            <person name="Barry K."/>
            <person name="Rokhsar D.S."/>
            <person name="Schmutz J."/>
            <person name="Stiller J.W."/>
            <person name="Grossman A.R."/>
            <person name="Prochnik S.E."/>
        </authorList>
    </citation>
    <scope>NUCLEOTIDE SEQUENCE [LARGE SCALE GENOMIC DNA]</scope>
    <source>
        <strain evidence="2">4086291</strain>
    </source>
</reference>
<accession>A0A1X6PCM1</accession>
<evidence type="ECO:0000313" key="3">
    <source>
        <dbReference type="Proteomes" id="UP000218209"/>
    </source>
</evidence>
<dbReference type="EMBL" id="KV918809">
    <property type="protein sequence ID" value="OSX78617.1"/>
    <property type="molecule type" value="Genomic_DNA"/>
</dbReference>
<dbReference type="AlphaFoldDB" id="A0A1X6PCM1"/>
<evidence type="ECO:0000256" key="1">
    <source>
        <dbReference type="SAM" id="MobiDB-lite"/>
    </source>
</evidence>
<feature type="compositionally biased region" description="Gly residues" evidence="1">
    <location>
        <begin position="51"/>
        <end position="67"/>
    </location>
</feature>
<keyword evidence="3" id="KW-1185">Reference proteome</keyword>
<proteinExistence type="predicted"/>
<feature type="region of interest" description="Disordered" evidence="1">
    <location>
        <begin position="32"/>
        <end position="74"/>
    </location>
</feature>
<gene>
    <name evidence="2" type="ORF">BU14_0105s0035</name>
</gene>